<proteinExistence type="predicted"/>
<gene>
    <name evidence="1" type="ORF">BST13_27395</name>
</gene>
<evidence type="ECO:0008006" key="3">
    <source>
        <dbReference type="Google" id="ProtNLM"/>
    </source>
</evidence>
<keyword evidence="2" id="KW-1185">Reference proteome</keyword>
<dbReference type="OrthoDB" id="4729484at2"/>
<evidence type="ECO:0000313" key="2">
    <source>
        <dbReference type="Proteomes" id="UP000192448"/>
    </source>
</evidence>
<dbReference type="EMBL" id="MVHF01000036">
    <property type="protein sequence ID" value="ORA29343.1"/>
    <property type="molecule type" value="Genomic_DNA"/>
</dbReference>
<evidence type="ECO:0000313" key="1">
    <source>
        <dbReference type="EMBL" id="ORA29343.1"/>
    </source>
</evidence>
<comment type="caution">
    <text evidence="1">The sequence shown here is derived from an EMBL/GenBank/DDBJ whole genome shotgun (WGS) entry which is preliminary data.</text>
</comment>
<organism evidence="1 2">
    <name type="scientific">Mycobacterium aquaticum</name>
    <dbReference type="NCBI Taxonomy" id="1927124"/>
    <lineage>
        <taxon>Bacteria</taxon>
        <taxon>Bacillati</taxon>
        <taxon>Actinomycetota</taxon>
        <taxon>Actinomycetes</taxon>
        <taxon>Mycobacteriales</taxon>
        <taxon>Mycobacteriaceae</taxon>
        <taxon>Mycobacterium</taxon>
    </lineage>
</organism>
<sequence length="140" mass="14921">MAGPESSCTTNEPSPPIELTGTTVKVGKLAGHPGTTATVRFTYAGTVPTSGTVLWSLLATNPDGKTVQLGYKTLDGQRIAYFYFPFDEAQQHNMDGLADEHTPSEIGLFMPQSVLDILGPTWWWSSAVNIDGKDIATCGG</sequence>
<dbReference type="AlphaFoldDB" id="A0A1X0AH03"/>
<dbReference type="Proteomes" id="UP000192448">
    <property type="component" value="Unassembled WGS sequence"/>
</dbReference>
<reference evidence="1 2" key="1">
    <citation type="submission" date="2017-02" db="EMBL/GenBank/DDBJ databases">
        <title>The new phylogeny of genus Mycobacterium.</title>
        <authorList>
            <person name="Tortoli E."/>
            <person name="Trovato A."/>
            <person name="Cirillo D.M."/>
        </authorList>
    </citation>
    <scope>NUCLEOTIDE SEQUENCE [LARGE SCALE GENOMIC DNA]</scope>
    <source>
        <strain evidence="1 2">RW6</strain>
    </source>
</reference>
<name>A0A1X0AH03_9MYCO</name>
<accession>A0A1X0AH03</accession>
<protein>
    <recommendedName>
        <fullName evidence="3">MPT63-like domain-containing protein</fullName>
    </recommendedName>
</protein>